<sequence length="178" mass="20372">MHRADSEEEVLELPKSSRVRLTFAEDACARDPPDLTDLEGATAMPLDGARARGSEFERATALPATDAWCPPVSDLWEQLEALEKTKQDWEQEREALEREREALELKREQEREAFESERYQLSQQNVEQHVAVAVDSNWSEEKGVLRDQFSKEIPITSRDARDRPRTLQTSSSSTNATR</sequence>
<gene>
    <name evidence="1" type="ORF">K3G42_016827</name>
</gene>
<dbReference type="Proteomes" id="UP000827872">
    <property type="component" value="Linkage Group LG02"/>
</dbReference>
<evidence type="ECO:0000313" key="1">
    <source>
        <dbReference type="EMBL" id="KAH8013319.1"/>
    </source>
</evidence>
<dbReference type="EMBL" id="CM037615">
    <property type="protein sequence ID" value="KAH8013319.1"/>
    <property type="molecule type" value="Genomic_DNA"/>
</dbReference>
<keyword evidence="2" id="KW-1185">Reference proteome</keyword>
<organism evidence="1 2">
    <name type="scientific">Sphaerodactylus townsendi</name>
    <dbReference type="NCBI Taxonomy" id="933632"/>
    <lineage>
        <taxon>Eukaryota</taxon>
        <taxon>Metazoa</taxon>
        <taxon>Chordata</taxon>
        <taxon>Craniata</taxon>
        <taxon>Vertebrata</taxon>
        <taxon>Euteleostomi</taxon>
        <taxon>Lepidosauria</taxon>
        <taxon>Squamata</taxon>
        <taxon>Bifurcata</taxon>
        <taxon>Gekkota</taxon>
        <taxon>Sphaerodactylidae</taxon>
        <taxon>Sphaerodactylus</taxon>
    </lineage>
</organism>
<comment type="caution">
    <text evidence="1">The sequence shown here is derived from an EMBL/GenBank/DDBJ whole genome shotgun (WGS) entry which is preliminary data.</text>
</comment>
<proteinExistence type="predicted"/>
<name>A0ACB8G0Y0_9SAUR</name>
<reference evidence="1" key="1">
    <citation type="submission" date="2021-08" db="EMBL/GenBank/DDBJ databases">
        <title>The first chromosome-level gecko genome reveals the dynamic sex chromosomes of Neotropical dwarf geckos (Sphaerodactylidae: Sphaerodactylus).</title>
        <authorList>
            <person name="Pinto B.J."/>
            <person name="Keating S.E."/>
            <person name="Gamble T."/>
        </authorList>
    </citation>
    <scope>NUCLEOTIDE SEQUENCE</scope>
    <source>
        <strain evidence="1">TG3544</strain>
    </source>
</reference>
<protein>
    <submittedName>
        <fullName evidence="1">Uncharacterized protein</fullName>
    </submittedName>
</protein>
<accession>A0ACB8G0Y0</accession>
<evidence type="ECO:0000313" key="2">
    <source>
        <dbReference type="Proteomes" id="UP000827872"/>
    </source>
</evidence>